<reference evidence="3" key="1">
    <citation type="submission" date="2025-08" db="UniProtKB">
        <authorList>
            <consortium name="RefSeq"/>
        </authorList>
    </citation>
    <scope>IDENTIFICATION</scope>
    <source>
        <tissue evidence="3">Leaf</tissue>
    </source>
</reference>
<keyword evidence="2" id="KW-1185">Reference proteome</keyword>
<sequence>MNSSATQSGRDQMDPKECDTMVPTGTKYPSSRRTPSFSSSSSLSSSSSSLGSSYCPDDSPLSPATPLRFKGVPFSWEHLPGIPKKLQSHKKKESIKLLPLPPPATPPTSKKFNFEDMLTRKKASSAASESFRKDPFFAALVECSKDDHDHDHDQESDSSFWTGAKVTRSISDRFGFINLYASCKKTCAVSESIVYLPRSSRTANYGLINRRSRLN</sequence>
<organism evidence="2 3">
    <name type="scientific">Herrania umbratica</name>
    <dbReference type="NCBI Taxonomy" id="108875"/>
    <lineage>
        <taxon>Eukaryota</taxon>
        <taxon>Viridiplantae</taxon>
        <taxon>Streptophyta</taxon>
        <taxon>Embryophyta</taxon>
        <taxon>Tracheophyta</taxon>
        <taxon>Spermatophyta</taxon>
        <taxon>Magnoliopsida</taxon>
        <taxon>eudicotyledons</taxon>
        <taxon>Gunneridae</taxon>
        <taxon>Pentapetalae</taxon>
        <taxon>rosids</taxon>
        <taxon>malvids</taxon>
        <taxon>Malvales</taxon>
        <taxon>Malvaceae</taxon>
        <taxon>Byttnerioideae</taxon>
        <taxon>Herrania</taxon>
    </lineage>
</organism>
<dbReference type="Proteomes" id="UP000504621">
    <property type="component" value="Unplaced"/>
</dbReference>
<dbReference type="AlphaFoldDB" id="A0A6J1ANQ6"/>
<evidence type="ECO:0000313" key="2">
    <source>
        <dbReference type="Proteomes" id="UP000504621"/>
    </source>
</evidence>
<evidence type="ECO:0000256" key="1">
    <source>
        <dbReference type="SAM" id="MobiDB-lite"/>
    </source>
</evidence>
<dbReference type="RefSeq" id="XP_021288475.1">
    <property type="nucleotide sequence ID" value="XM_021432800.1"/>
</dbReference>
<dbReference type="PANTHER" id="PTHR33696:SF1">
    <property type="entry name" value="T22J18.15"/>
    <property type="match status" value="1"/>
</dbReference>
<name>A0A6J1ANQ6_9ROSI</name>
<dbReference type="PANTHER" id="PTHR33696">
    <property type="entry name" value="T22J18.15-RELATED"/>
    <property type="match status" value="1"/>
</dbReference>
<feature type="region of interest" description="Disordered" evidence="1">
    <location>
        <begin position="86"/>
        <end position="109"/>
    </location>
</feature>
<evidence type="ECO:0000313" key="3">
    <source>
        <dbReference type="RefSeq" id="XP_021288475.1"/>
    </source>
</evidence>
<protein>
    <submittedName>
        <fullName evidence="3">Uncharacterized protein LOC110419709</fullName>
    </submittedName>
</protein>
<feature type="compositionally biased region" description="Polar residues" evidence="1">
    <location>
        <begin position="1"/>
        <end position="10"/>
    </location>
</feature>
<proteinExistence type="predicted"/>
<dbReference type="GeneID" id="110419709"/>
<gene>
    <name evidence="3" type="primary">LOC110419709</name>
</gene>
<feature type="compositionally biased region" description="Low complexity" evidence="1">
    <location>
        <begin position="29"/>
        <end position="53"/>
    </location>
</feature>
<feature type="region of interest" description="Disordered" evidence="1">
    <location>
        <begin position="1"/>
        <end position="62"/>
    </location>
</feature>
<accession>A0A6J1ANQ6</accession>
<dbReference type="OrthoDB" id="1925896at2759"/>